<dbReference type="EMBL" id="JAUZQE010000009">
    <property type="protein sequence ID" value="MDR4125447.1"/>
    <property type="molecule type" value="Genomic_DNA"/>
</dbReference>
<evidence type="ECO:0000313" key="5">
    <source>
        <dbReference type="EMBL" id="MDR4125447.1"/>
    </source>
</evidence>
<dbReference type="InterPro" id="IPR036291">
    <property type="entry name" value="NAD(P)-bd_dom_sf"/>
</dbReference>
<dbReference type="CDD" id="cd05301">
    <property type="entry name" value="GDH"/>
    <property type="match status" value="1"/>
</dbReference>
<protein>
    <submittedName>
        <fullName evidence="5">D-glycerate dehydrogenase</fullName>
        <ecNumber evidence="5">1.1.1.-</ecNumber>
    </submittedName>
</protein>
<dbReference type="InterPro" id="IPR006139">
    <property type="entry name" value="D-isomer_2_OHA_DH_cat_dom"/>
</dbReference>
<dbReference type="RefSeq" id="WP_347286660.1">
    <property type="nucleotide sequence ID" value="NZ_JAUZQE010000009.1"/>
</dbReference>
<feature type="domain" description="D-isomer specific 2-hydroxyacid dehydrogenase catalytic" evidence="3">
    <location>
        <begin position="41"/>
        <end position="326"/>
    </location>
</feature>
<evidence type="ECO:0000256" key="2">
    <source>
        <dbReference type="RuleBase" id="RU003719"/>
    </source>
</evidence>
<evidence type="ECO:0000256" key="1">
    <source>
        <dbReference type="ARBA" id="ARBA00023002"/>
    </source>
</evidence>
<dbReference type="PANTHER" id="PTHR10996">
    <property type="entry name" value="2-HYDROXYACID DEHYDROGENASE-RELATED"/>
    <property type="match status" value="1"/>
</dbReference>
<dbReference type="InterPro" id="IPR029752">
    <property type="entry name" value="D-isomer_DH_CS1"/>
</dbReference>
<feature type="domain" description="D-isomer specific 2-hydroxyacid dehydrogenase NAD-binding" evidence="4">
    <location>
        <begin position="119"/>
        <end position="295"/>
    </location>
</feature>
<dbReference type="GO" id="GO:0016491">
    <property type="term" value="F:oxidoreductase activity"/>
    <property type="evidence" value="ECO:0007669"/>
    <property type="project" value="UniProtKB-KW"/>
</dbReference>
<evidence type="ECO:0000259" key="3">
    <source>
        <dbReference type="Pfam" id="PF00389"/>
    </source>
</evidence>
<name>A0ABU1D4T3_9BURK</name>
<gene>
    <name evidence="5" type="ORF">Q8947_05565</name>
</gene>
<dbReference type="InterPro" id="IPR006140">
    <property type="entry name" value="D-isomer_DH_NAD-bd"/>
</dbReference>
<dbReference type="Gene3D" id="3.40.50.720">
    <property type="entry name" value="NAD(P)-binding Rossmann-like Domain"/>
    <property type="match status" value="2"/>
</dbReference>
<dbReference type="Pfam" id="PF02826">
    <property type="entry name" value="2-Hacid_dh_C"/>
    <property type="match status" value="1"/>
</dbReference>
<evidence type="ECO:0000313" key="6">
    <source>
        <dbReference type="Proteomes" id="UP001232156"/>
    </source>
</evidence>
<proteinExistence type="inferred from homology"/>
<comment type="similarity">
    <text evidence="2">Belongs to the D-isomer specific 2-hydroxyacid dehydrogenase family.</text>
</comment>
<dbReference type="PROSITE" id="PS00065">
    <property type="entry name" value="D_2_HYDROXYACID_DH_1"/>
    <property type="match status" value="1"/>
</dbReference>
<dbReference type="Proteomes" id="UP001232156">
    <property type="component" value="Unassembled WGS sequence"/>
</dbReference>
<dbReference type="SUPFAM" id="SSF51735">
    <property type="entry name" value="NAD(P)-binding Rossmann-fold domains"/>
    <property type="match status" value="1"/>
</dbReference>
<comment type="caution">
    <text evidence="5">The sequence shown here is derived from an EMBL/GenBank/DDBJ whole genome shotgun (WGS) entry which is preliminary data.</text>
</comment>
<accession>A0ABU1D4T3</accession>
<sequence length="327" mass="35086">MSEMQNNSSGPRVFLACDLPDIVQRVFFDRFPTTANDKGRTLTSDELLQGVQGHDVLVLTATDRLDERIVAQLPDSVRVVCTYSIGMEHLAIEALKARGIAVLATPDVLSESCADVAMLLMLGAARRVIESSALVRTGEWRGWTPRQLLGVDVWGRRLGILGMGRIGRAIAKRARGFDMEIHYHNRSRLAPELEAGATYHDSLAQLAAHSDFLCVACPSNAGTRGLVNAEIIARLPANAIVCNIARGDIIDDAALVAALETGKVAAAGLDVFAGEPDIHPAYRTLPNVFGLPHIGSATEATRVAMGRLLCEGIDAFFGGKEPVNRVA</sequence>
<keyword evidence="6" id="KW-1185">Reference proteome</keyword>
<organism evidence="5 6">
    <name type="scientific">Yanghanlia caeni</name>
    <dbReference type="NCBI Taxonomy" id="3064283"/>
    <lineage>
        <taxon>Bacteria</taxon>
        <taxon>Pseudomonadati</taxon>
        <taxon>Pseudomonadota</taxon>
        <taxon>Betaproteobacteria</taxon>
        <taxon>Burkholderiales</taxon>
        <taxon>Alcaligenaceae</taxon>
        <taxon>Yanghanlia</taxon>
    </lineage>
</organism>
<dbReference type="EC" id="1.1.1.-" evidence="5"/>
<dbReference type="SUPFAM" id="SSF52283">
    <property type="entry name" value="Formate/glycerate dehydrogenase catalytic domain-like"/>
    <property type="match status" value="1"/>
</dbReference>
<keyword evidence="1 2" id="KW-0560">Oxidoreductase</keyword>
<dbReference type="PANTHER" id="PTHR10996:SF283">
    <property type="entry name" value="GLYOXYLATE_HYDROXYPYRUVATE REDUCTASE B"/>
    <property type="match status" value="1"/>
</dbReference>
<dbReference type="Pfam" id="PF00389">
    <property type="entry name" value="2-Hacid_dh"/>
    <property type="match status" value="1"/>
</dbReference>
<evidence type="ECO:0000259" key="4">
    <source>
        <dbReference type="Pfam" id="PF02826"/>
    </source>
</evidence>
<reference evidence="5 6" key="1">
    <citation type="submission" date="2023-08" db="EMBL/GenBank/DDBJ databases">
        <title>Alcaligenaceae gen. nov., a novel taxon isolated from the sludge of Yixing Pesticide Factory.</title>
        <authorList>
            <person name="Ruan L."/>
        </authorList>
    </citation>
    <scope>NUCLEOTIDE SEQUENCE [LARGE SCALE GENOMIC DNA]</scope>
    <source>
        <strain evidence="5 6">LG-2</strain>
    </source>
</reference>
<dbReference type="InterPro" id="IPR050223">
    <property type="entry name" value="D-isomer_2-hydroxyacid_DH"/>
</dbReference>